<reference evidence="4 5" key="1">
    <citation type="submission" date="2019-10" db="EMBL/GenBank/DDBJ databases">
        <title>Genome Sequences from Six Type Strain Members of the Archaeal Family Sulfolobaceae: Acidianus ambivalens, Acidianus infernus, Metallosphaera prunae, Stygiolobus azoricus, Sulfolobus metallicus, and Sulfurisphaera ohwakuensis.</title>
        <authorList>
            <person name="Counts J.A."/>
            <person name="Kelly R.M."/>
        </authorList>
    </citation>
    <scope>NUCLEOTIDE SEQUENCE [LARGE SCALE GENOMIC DNA]</scope>
    <source>
        <strain evidence="4 5">FC6</strain>
    </source>
</reference>
<dbReference type="Pfam" id="PF01294">
    <property type="entry name" value="Ribosomal_L13e"/>
    <property type="match status" value="1"/>
</dbReference>
<organism evidence="4 5">
    <name type="scientific">Stygiolobus azoricus</name>
    <dbReference type="NCBI Taxonomy" id="41675"/>
    <lineage>
        <taxon>Archaea</taxon>
        <taxon>Thermoproteota</taxon>
        <taxon>Thermoprotei</taxon>
        <taxon>Sulfolobales</taxon>
        <taxon>Sulfolobaceae</taxon>
        <taxon>Stygiolobus</taxon>
    </lineage>
</organism>
<dbReference type="RefSeq" id="WP_156005677.1">
    <property type="nucleotide sequence ID" value="NZ_CP045483.1"/>
</dbReference>
<dbReference type="AlphaFoldDB" id="A0A650CMU1"/>
<dbReference type="GO" id="GO:1990904">
    <property type="term" value="C:ribonucleoprotein complex"/>
    <property type="evidence" value="ECO:0007669"/>
    <property type="project" value="UniProtKB-KW"/>
</dbReference>
<evidence type="ECO:0000256" key="1">
    <source>
        <dbReference type="ARBA" id="ARBA00022980"/>
    </source>
</evidence>
<keyword evidence="1 3" id="KW-0689">Ribosomal protein</keyword>
<dbReference type="GO" id="GO:0005840">
    <property type="term" value="C:ribosome"/>
    <property type="evidence" value="ECO:0007669"/>
    <property type="project" value="UniProtKB-KW"/>
</dbReference>
<comment type="similarity">
    <text evidence="3">Belongs to the eukaryotic ribosomal protein eL13 family.</text>
</comment>
<dbReference type="GO" id="GO:0006412">
    <property type="term" value="P:translation"/>
    <property type="evidence" value="ECO:0007669"/>
    <property type="project" value="UniProtKB-UniRule"/>
</dbReference>
<evidence type="ECO:0000313" key="5">
    <source>
        <dbReference type="Proteomes" id="UP000423396"/>
    </source>
</evidence>
<keyword evidence="2 3" id="KW-0687">Ribonucleoprotein</keyword>
<keyword evidence="5" id="KW-1185">Reference proteome</keyword>
<evidence type="ECO:0000256" key="3">
    <source>
        <dbReference type="HAMAP-Rule" id="MF_00499"/>
    </source>
</evidence>
<dbReference type="OrthoDB" id="17872at2157"/>
<dbReference type="GeneID" id="42798151"/>
<sequence>MELRPIVKRPNYHFEYKYERKETKEGRGFSLGEIKEAKLTLPQAKKLNIRIDKRRKSVHKENVDALVKYVESINKKQEEKSNSGGKKQ</sequence>
<proteinExistence type="inferred from homology"/>
<evidence type="ECO:0000256" key="2">
    <source>
        <dbReference type="ARBA" id="ARBA00023274"/>
    </source>
</evidence>
<dbReference type="HAMAP" id="MF_00499">
    <property type="entry name" value="Ribosomal_eL13"/>
    <property type="match status" value="1"/>
</dbReference>
<gene>
    <name evidence="3" type="primary">rpl13e</name>
    <name evidence="4" type="ORF">D1868_03720</name>
</gene>
<dbReference type="KEGG" id="sazo:D1868_03720"/>
<dbReference type="Proteomes" id="UP000423396">
    <property type="component" value="Chromosome"/>
</dbReference>
<evidence type="ECO:0000313" key="4">
    <source>
        <dbReference type="EMBL" id="QGR19170.1"/>
    </source>
</evidence>
<name>A0A650CMU1_9CREN</name>
<dbReference type="EMBL" id="CP045483">
    <property type="protein sequence ID" value="QGR19170.1"/>
    <property type="molecule type" value="Genomic_DNA"/>
</dbReference>
<dbReference type="NCBIfam" id="NF008914">
    <property type="entry name" value="PRK12277.1"/>
    <property type="match status" value="1"/>
</dbReference>
<dbReference type="GO" id="GO:0003735">
    <property type="term" value="F:structural constituent of ribosome"/>
    <property type="evidence" value="ECO:0007669"/>
    <property type="project" value="InterPro"/>
</dbReference>
<accession>A0A650CMU1</accession>
<dbReference type="InterPro" id="IPR001380">
    <property type="entry name" value="Ribosomal_eL13"/>
</dbReference>
<protein>
    <recommendedName>
        <fullName evidence="3">Large ribosomal subunit protein eL13</fullName>
    </recommendedName>
</protein>